<proteinExistence type="predicted"/>
<reference evidence="1" key="1">
    <citation type="journal article" date="2021" name="New Phytol.">
        <title>Evolutionary innovations through gain and loss of genes in the ectomycorrhizal Boletales.</title>
        <authorList>
            <person name="Wu G."/>
            <person name="Miyauchi S."/>
            <person name="Morin E."/>
            <person name="Kuo A."/>
            <person name="Drula E."/>
            <person name="Varga T."/>
            <person name="Kohler A."/>
            <person name="Feng B."/>
            <person name="Cao Y."/>
            <person name="Lipzen A."/>
            <person name="Daum C."/>
            <person name="Hundley H."/>
            <person name="Pangilinan J."/>
            <person name="Johnson J."/>
            <person name="Barry K."/>
            <person name="LaButti K."/>
            <person name="Ng V."/>
            <person name="Ahrendt S."/>
            <person name="Min B."/>
            <person name="Choi I.G."/>
            <person name="Park H."/>
            <person name="Plett J.M."/>
            <person name="Magnuson J."/>
            <person name="Spatafora J.W."/>
            <person name="Nagy L.G."/>
            <person name="Henrissat B."/>
            <person name="Grigoriev I.V."/>
            <person name="Yang Z.L."/>
            <person name="Xu J."/>
            <person name="Martin F.M."/>
        </authorList>
    </citation>
    <scope>NUCLEOTIDE SEQUENCE</scope>
    <source>
        <strain evidence="1">ATCC 28755</strain>
    </source>
</reference>
<dbReference type="Proteomes" id="UP000790377">
    <property type="component" value="Unassembled WGS sequence"/>
</dbReference>
<comment type="caution">
    <text evidence="1">The sequence shown here is derived from an EMBL/GenBank/DDBJ whole genome shotgun (WGS) entry which is preliminary data.</text>
</comment>
<name>A0ACB7ZQF7_9AGAM</name>
<evidence type="ECO:0000313" key="1">
    <source>
        <dbReference type="EMBL" id="KAH7903460.1"/>
    </source>
</evidence>
<accession>A0ACB7ZQF7</accession>
<sequence length="123" mass="13145">MMDTCNFTAALTAASNNICKTCLARAQEMHINAIGYMRWTQNHSPEIQSTMHFQLLVTGLFVFVPSVAVAQGWFETCQSTLPYVSGDTLYATCTTDSGAEASTSINLDACVANYGGSLACAAK</sequence>
<organism evidence="1 2">
    <name type="scientific">Hygrophoropsis aurantiaca</name>
    <dbReference type="NCBI Taxonomy" id="72124"/>
    <lineage>
        <taxon>Eukaryota</taxon>
        <taxon>Fungi</taxon>
        <taxon>Dikarya</taxon>
        <taxon>Basidiomycota</taxon>
        <taxon>Agaricomycotina</taxon>
        <taxon>Agaricomycetes</taxon>
        <taxon>Agaricomycetidae</taxon>
        <taxon>Boletales</taxon>
        <taxon>Coniophorineae</taxon>
        <taxon>Hygrophoropsidaceae</taxon>
        <taxon>Hygrophoropsis</taxon>
    </lineage>
</organism>
<dbReference type="EMBL" id="MU268957">
    <property type="protein sequence ID" value="KAH7903460.1"/>
    <property type="molecule type" value="Genomic_DNA"/>
</dbReference>
<protein>
    <submittedName>
        <fullName evidence="1">Uncharacterized protein</fullName>
    </submittedName>
</protein>
<gene>
    <name evidence="1" type="ORF">BJ138DRAFT_1168107</name>
</gene>
<evidence type="ECO:0000313" key="2">
    <source>
        <dbReference type="Proteomes" id="UP000790377"/>
    </source>
</evidence>
<keyword evidence="2" id="KW-1185">Reference proteome</keyword>